<dbReference type="Gene3D" id="3.80.10.10">
    <property type="entry name" value="Ribonuclease Inhibitor"/>
    <property type="match status" value="1"/>
</dbReference>
<dbReference type="InterPro" id="IPR032675">
    <property type="entry name" value="LRR_dom_sf"/>
</dbReference>
<dbReference type="SUPFAM" id="SSF52047">
    <property type="entry name" value="RNI-like"/>
    <property type="match status" value="1"/>
</dbReference>
<dbReference type="STRING" id="981085.W9RUZ0"/>
<keyword evidence="2" id="KW-1185">Reference proteome</keyword>
<protein>
    <submittedName>
        <fullName evidence="1">Uncharacterized protein</fullName>
    </submittedName>
</protein>
<gene>
    <name evidence="1" type="ORF">L484_002806</name>
</gene>
<organism evidence="1 2">
    <name type="scientific">Morus notabilis</name>
    <dbReference type="NCBI Taxonomy" id="981085"/>
    <lineage>
        <taxon>Eukaryota</taxon>
        <taxon>Viridiplantae</taxon>
        <taxon>Streptophyta</taxon>
        <taxon>Embryophyta</taxon>
        <taxon>Tracheophyta</taxon>
        <taxon>Spermatophyta</taxon>
        <taxon>Magnoliopsida</taxon>
        <taxon>eudicotyledons</taxon>
        <taxon>Gunneridae</taxon>
        <taxon>Pentapetalae</taxon>
        <taxon>rosids</taxon>
        <taxon>fabids</taxon>
        <taxon>Rosales</taxon>
        <taxon>Moraceae</taxon>
        <taxon>Moreae</taxon>
        <taxon>Morus</taxon>
    </lineage>
</organism>
<dbReference type="Proteomes" id="UP000030645">
    <property type="component" value="Unassembled WGS sequence"/>
</dbReference>
<evidence type="ECO:0000313" key="1">
    <source>
        <dbReference type="EMBL" id="EXB94259.1"/>
    </source>
</evidence>
<sequence>MLKYLQITDQCLPYILKLQHLEDLVLEGCFGLDDSSLEVLRYGCKSLKYFALKSKQIRCVYVEMTISMESRGKKQCKLGMGFGSDLSKEMGFGYDLRTEGYKIVRILAADDAIDGPIIMLFDSDRDDDIDG</sequence>
<accession>W9RUZ0</accession>
<name>W9RUZ0_9ROSA</name>
<dbReference type="AlphaFoldDB" id="W9RUZ0"/>
<reference evidence="2" key="1">
    <citation type="submission" date="2013-01" db="EMBL/GenBank/DDBJ databases">
        <title>Draft Genome Sequence of a Mulberry Tree, Morus notabilis C.K. Schneid.</title>
        <authorList>
            <person name="He N."/>
            <person name="Zhao S."/>
        </authorList>
    </citation>
    <scope>NUCLEOTIDE SEQUENCE</scope>
</reference>
<dbReference type="EMBL" id="KE345141">
    <property type="protein sequence ID" value="EXB94259.1"/>
    <property type="molecule type" value="Genomic_DNA"/>
</dbReference>
<proteinExistence type="predicted"/>
<evidence type="ECO:0000313" key="2">
    <source>
        <dbReference type="Proteomes" id="UP000030645"/>
    </source>
</evidence>